<evidence type="ECO:0000256" key="1">
    <source>
        <dbReference type="ARBA" id="ARBA00007430"/>
    </source>
</evidence>
<keyword evidence="2" id="KW-0812">Transmembrane</keyword>
<dbReference type="CDD" id="cd05237">
    <property type="entry name" value="UDP_invert_4-6DH_SDR_e"/>
    <property type="match status" value="1"/>
</dbReference>
<protein>
    <recommendedName>
        <fullName evidence="3">Polysaccharide biosynthesis protein CapD-like domain-containing protein</fullName>
    </recommendedName>
</protein>
<evidence type="ECO:0000313" key="5">
    <source>
        <dbReference type="Proteomes" id="UP000053860"/>
    </source>
</evidence>
<dbReference type="STRING" id="1123008.GCA_000380985_03658"/>
<name>A0A101HG42_9BACT</name>
<dbReference type="InterPro" id="IPR051203">
    <property type="entry name" value="Polysaccharide_Synthase-Rel"/>
</dbReference>
<dbReference type="EMBL" id="LGGN01000280">
    <property type="protein sequence ID" value="KUK76247.1"/>
    <property type="molecule type" value="Genomic_DNA"/>
</dbReference>
<evidence type="ECO:0000313" key="4">
    <source>
        <dbReference type="EMBL" id="KUK76247.1"/>
    </source>
</evidence>
<dbReference type="SUPFAM" id="SSF51735">
    <property type="entry name" value="NAD(P)-binding Rossmann-fold domains"/>
    <property type="match status" value="1"/>
</dbReference>
<evidence type="ECO:0000259" key="3">
    <source>
        <dbReference type="Pfam" id="PF02719"/>
    </source>
</evidence>
<dbReference type="PANTHER" id="PTHR43318:SF1">
    <property type="entry name" value="POLYSACCHARIDE BIOSYNTHESIS PROTEIN EPSC-RELATED"/>
    <property type="match status" value="1"/>
</dbReference>
<feature type="transmembrane region" description="Helical" evidence="2">
    <location>
        <begin position="62"/>
        <end position="82"/>
    </location>
</feature>
<dbReference type="PATRIC" id="fig|294710.3.peg.1740"/>
<feature type="transmembrane region" description="Helical" evidence="2">
    <location>
        <begin position="127"/>
        <end position="147"/>
    </location>
</feature>
<dbReference type="Gene3D" id="3.40.50.720">
    <property type="entry name" value="NAD(P)-binding Rossmann-like Domain"/>
    <property type="match status" value="2"/>
</dbReference>
<dbReference type="AlphaFoldDB" id="A0A101HG42"/>
<dbReference type="PANTHER" id="PTHR43318">
    <property type="entry name" value="UDP-N-ACETYLGLUCOSAMINE 4,6-DEHYDRATASE"/>
    <property type="match status" value="1"/>
</dbReference>
<feature type="domain" description="Polysaccharide biosynthesis protein CapD-like" evidence="3">
    <location>
        <begin position="304"/>
        <end position="589"/>
    </location>
</feature>
<keyword evidence="2" id="KW-0472">Membrane</keyword>
<feature type="transmembrane region" description="Helical" evidence="2">
    <location>
        <begin position="26"/>
        <end position="50"/>
    </location>
</feature>
<dbReference type="Pfam" id="PF02719">
    <property type="entry name" value="Polysacc_synt_2"/>
    <property type="match status" value="1"/>
</dbReference>
<dbReference type="InterPro" id="IPR036291">
    <property type="entry name" value="NAD(P)-bd_dom_sf"/>
</dbReference>
<evidence type="ECO:0000256" key="2">
    <source>
        <dbReference type="SAM" id="Phobius"/>
    </source>
</evidence>
<gene>
    <name evidence="4" type="ORF">XD92_1291</name>
</gene>
<keyword evidence="2" id="KW-1133">Transmembrane helix</keyword>
<accession>A0A101HG42</accession>
<reference evidence="5" key="1">
    <citation type="journal article" date="2015" name="MBio">
        <title>Genome-Resolved Metagenomic Analysis Reveals Roles for Candidate Phyla and Other Microbial Community Members in Biogeochemical Transformations in Oil Reservoirs.</title>
        <authorList>
            <person name="Hu P."/>
            <person name="Tom L."/>
            <person name="Singh A."/>
            <person name="Thomas B.C."/>
            <person name="Baker B.J."/>
            <person name="Piceno Y.M."/>
            <person name="Andersen G.L."/>
            <person name="Banfield J.F."/>
        </authorList>
    </citation>
    <scope>NUCLEOTIDE SEQUENCE [LARGE SCALE GENOMIC DNA]</scope>
</reference>
<proteinExistence type="inferred from homology"/>
<dbReference type="Proteomes" id="UP000053860">
    <property type="component" value="Unassembled WGS sequence"/>
</dbReference>
<comment type="similarity">
    <text evidence="1">Belongs to the polysaccharide synthase family.</text>
</comment>
<feature type="transmembrane region" description="Helical" evidence="2">
    <location>
        <begin position="94"/>
        <end position="115"/>
    </location>
</feature>
<dbReference type="InterPro" id="IPR003869">
    <property type="entry name" value="Polysac_CapD-like"/>
</dbReference>
<sequence length="655" mass="74723">MIVYLKEFCMSNIFENFLSNRVLPRFSIFLIDHLMIIFSCIAMYLVRYGFSGLTPAVRADGITLTLLLIFFNTIFFVTFRTFSGILRFSSFTDLMRIIYSLVLGYLLTYIAVWVIKRFDPEFSASNMIFSAIFFLNLSLMIFSRILVKEAYESITRSTVKPVNVFIYGTRQAGISVAKALKGNSEFNYRLMGFISDEQHMIGKQLMGVTIYANDEHIFRTLEVKDVKTIIVSPQKMEEIRNSNLLVNFVDHNISLLTTVPMSEWDGTLASKSQIKDVQIEDLLPRDPIHVNMLRIAEILEGKRVMVTGAAGSIGSEIVRQVASFNPYSIILIDQAETPLHNMRLELQEKWRDLRTELIVADISNASRMEQVFIRTRPQYIFHAAAYKHVPMMEDNVSESVQTNILGAKIVADLAVKYKALRFGMVSTDKAVNPSNIMGCSKRICEIYVQSLAKHLEKTGVSTTKFITTRFGNVLGSNGSVIPLFREQIRKGGPVTVTHPEIIRYFMTIPEACQLVLEACAMGENGEIYIFDMGKPVKILDLAKRMIRLSGTPNVKIEFTGLRHGEKLYEELLNIKEITKPTHHEKIMIADVRAYEYGEVSKQIDDLIRVSYDYDDMRTVKKMKELVPEFRSINSPYEAVDRLLEKITNGTEVRKS</sequence>
<organism evidence="4 5">
    <name type="scientific">Proteiniphilum acetatigenes</name>
    <dbReference type="NCBI Taxonomy" id="294710"/>
    <lineage>
        <taxon>Bacteria</taxon>
        <taxon>Pseudomonadati</taxon>
        <taxon>Bacteroidota</taxon>
        <taxon>Bacteroidia</taxon>
        <taxon>Bacteroidales</taxon>
        <taxon>Dysgonomonadaceae</taxon>
        <taxon>Proteiniphilum</taxon>
    </lineage>
</organism>
<comment type="caution">
    <text evidence="4">The sequence shown here is derived from an EMBL/GenBank/DDBJ whole genome shotgun (WGS) entry which is preliminary data.</text>
</comment>